<sequence>MQEGVEAVYLQIDESGYQFVEEQPENRAYIGIFTYDMMQEQARLRNISYHVLEDARRFGFARYDSFENYDCISLEMPDFHNVLISHGSVVIYLEKNYALFFTSKAQHVRHVLRDCAEGLGERISFQRLIYLFLETQTKEEEVAFDKIEKEILELEQALITSQKKNFVSEIIHLRKRLMLMKRYYEQFLNLLDVVTENENNIFDGKTLRSFKMLSRRMERSYQNVLNLREAVTQIRESYEAEVDISLNTTMKVFTVVTTIFLPLTLIAGWYGMNFQMPEYGWEHGYLMVILLSVAFIAIGIAFFKKNKWF</sequence>
<comment type="subcellular location">
    <subcellularLocation>
        <location evidence="1">Cell membrane</location>
        <topology evidence="1">Multi-pass membrane protein</topology>
    </subcellularLocation>
</comment>
<dbReference type="GO" id="GO:0050897">
    <property type="term" value="F:cobalt ion binding"/>
    <property type="evidence" value="ECO:0007669"/>
    <property type="project" value="TreeGrafter"/>
</dbReference>
<reference evidence="15" key="1">
    <citation type="submission" date="2017-04" db="EMBL/GenBank/DDBJ databases">
        <title>Function of individual gut microbiota members based on whole genome sequencing of pure cultures obtained from chicken caecum.</title>
        <authorList>
            <person name="Medvecky M."/>
            <person name="Cejkova D."/>
            <person name="Polansky O."/>
            <person name="Karasova D."/>
            <person name="Kubasova T."/>
            <person name="Cizek A."/>
            <person name="Rychlik I."/>
        </authorList>
    </citation>
    <scope>NUCLEOTIDE SEQUENCE [LARGE SCALE GENOMIC DNA]</scope>
    <source>
        <strain evidence="15">An75</strain>
    </source>
</reference>
<dbReference type="GO" id="GO:0015087">
    <property type="term" value="F:cobalt ion transmembrane transporter activity"/>
    <property type="evidence" value="ECO:0007669"/>
    <property type="project" value="TreeGrafter"/>
</dbReference>
<evidence type="ECO:0000256" key="7">
    <source>
        <dbReference type="ARBA" id="ARBA00022989"/>
    </source>
</evidence>
<evidence type="ECO:0000256" key="4">
    <source>
        <dbReference type="ARBA" id="ARBA00022475"/>
    </source>
</evidence>
<comment type="caution">
    <text evidence="14">The sequence shown here is derived from an EMBL/GenBank/DDBJ whole genome shotgun (WGS) entry which is preliminary data.</text>
</comment>
<feature type="transmembrane region" description="Helical" evidence="13">
    <location>
        <begin position="252"/>
        <end position="272"/>
    </location>
</feature>
<dbReference type="Gene3D" id="1.20.58.340">
    <property type="entry name" value="Magnesium transport protein CorA, transmembrane region"/>
    <property type="match status" value="2"/>
</dbReference>
<dbReference type="InterPro" id="IPR045863">
    <property type="entry name" value="CorA_TM1_TM2"/>
</dbReference>
<accession>A0A1Y3U825</accession>
<comment type="similarity">
    <text evidence="2">Belongs to the CorA metal ion transporter (MIT) (TC 1.A.35) family.</text>
</comment>
<dbReference type="Proteomes" id="UP000195455">
    <property type="component" value="Unassembled WGS sequence"/>
</dbReference>
<dbReference type="SUPFAM" id="SSF143865">
    <property type="entry name" value="CorA soluble domain-like"/>
    <property type="match status" value="1"/>
</dbReference>
<dbReference type="AlphaFoldDB" id="A0A1Y3U825"/>
<keyword evidence="4" id="KW-1003">Cell membrane</keyword>
<dbReference type="PANTHER" id="PTHR46494">
    <property type="entry name" value="CORA FAMILY METAL ION TRANSPORTER (EUROFUNG)"/>
    <property type="match status" value="1"/>
</dbReference>
<dbReference type="SUPFAM" id="SSF144083">
    <property type="entry name" value="Magnesium transport protein CorA, transmembrane region"/>
    <property type="match status" value="1"/>
</dbReference>
<gene>
    <name evidence="14" type="ORF">B5G26_05715</name>
</gene>
<evidence type="ECO:0000256" key="13">
    <source>
        <dbReference type="SAM" id="Phobius"/>
    </source>
</evidence>
<evidence type="ECO:0008006" key="16">
    <source>
        <dbReference type="Google" id="ProtNLM"/>
    </source>
</evidence>
<dbReference type="InterPro" id="IPR045861">
    <property type="entry name" value="CorA_cytoplasmic_dom"/>
</dbReference>
<keyword evidence="8" id="KW-0406">Ion transport</keyword>
<evidence type="ECO:0000313" key="15">
    <source>
        <dbReference type="Proteomes" id="UP000195455"/>
    </source>
</evidence>
<evidence type="ECO:0000256" key="11">
    <source>
        <dbReference type="ARBA" id="ARBA00045497"/>
    </source>
</evidence>
<dbReference type="PANTHER" id="PTHR46494:SF1">
    <property type="entry name" value="CORA FAMILY METAL ION TRANSPORTER (EUROFUNG)"/>
    <property type="match status" value="1"/>
</dbReference>
<dbReference type="GO" id="GO:0005886">
    <property type="term" value="C:plasma membrane"/>
    <property type="evidence" value="ECO:0007669"/>
    <property type="project" value="UniProtKB-SubCell"/>
</dbReference>
<feature type="coiled-coil region" evidence="12">
    <location>
        <begin position="137"/>
        <end position="164"/>
    </location>
</feature>
<evidence type="ECO:0000256" key="6">
    <source>
        <dbReference type="ARBA" id="ARBA00022842"/>
    </source>
</evidence>
<evidence type="ECO:0000256" key="8">
    <source>
        <dbReference type="ARBA" id="ARBA00023065"/>
    </source>
</evidence>
<name>A0A1Y3U825_9FIRM</name>
<comment type="function">
    <text evidence="11">Mediates influx of magnesium ions. Alternates between open and closed states. Activated by low cytoplasmic Mg(2+) levels. Inactive when cytoplasmic Mg(2+) levels are high.</text>
</comment>
<dbReference type="GO" id="GO:0000287">
    <property type="term" value="F:magnesium ion binding"/>
    <property type="evidence" value="ECO:0007669"/>
    <property type="project" value="TreeGrafter"/>
</dbReference>
<proteinExistence type="inferred from homology"/>
<dbReference type="CDD" id="cd12826">
    <property type="entry name" value="EcCorA_ZntB-like_u1"/>
    <property type="match status" value="1"/>
</dbReference>
<evidence type="ECO:0000256" key="12">
    <source>
        <dbReference type="SAM" id="Coils"/>
    </source>
</evidence>
<dbReference type="GO" id="GO:0015095">
    <property type="term" value="F:magnesium ion transmembrane transporter activity"/>
    <property type="evidence" value="ECO:0007669"/>
    <property type="project" value="TreeGrafter"/>
</dbReference>
<keyword evidence="6" id="KW-0460">Magnesium</keyword>
<evidence type="ECO:0000313" key="14">
    <source>
        <dbReference type="EMBL" id="OUN44275.1"/>
    </source>
</evidence>
<dbReference type="InterPro" id="IPR002523">
    <property type="entry name" value="MgTranspt_CorA/ZnTranspt_ZntB"/>
</dbReference>
<keyword evidence="7 13" id="KW-1133">Transmembrane helix</keyword>
<evidence type="ECO:0000256" key="9">
    <source>
        <dbReference type="ARBA" id="ARBA00023136"/>
    </source>
</evidence>
<feature type="transmembrane region" description="Helical" evidence="13">
    <location>
        <begin position="284"/>
        <end position="303"/>
    </location>
</feature>
<dbReference type="Pfam" id="PF01544">
    <property type="entry name" value="CorA"/>
    <property type="match status" value="1"/>
</dbReference>
<evidence type="ECO:0000256" key="3">
    <source>
        <dbReference type="ARBA" id="ARBA00022448"/>
    </source>
</evidence>
<dbReference type="FunFam" id="1.20.58.340:FF:000004">
    <property type="entry name" value="Magnesium transport protein CorA"/>
    <property type="match status" value="1"/>
</dbReference>
<keyword evidence="12" id="KW-0175">Coiled coil</keyword>
<comment type="catalytic activity">
    <reaction evidence="10">
        <text>Mg(2+)(in) = Mg(2+)(out)</text>
        <dbReference type="Rhea" id="RHEA:29827"/>
        <dbReference type="ChEBI" id="CHEBI:18420"/>
    </reaction>
</comment>
<evidence type="ECO:0000256" key="2">
    <source>
        <dbReference type="ARBA" id="ARBA00009765"/>
    </source>
</evidence>
<keyword evidence="9 13" id="KW-0472">Membrane</keyword>
<protein>
    <recommendedName>
        <fullName evidence="16">Magnesium transporter</fullName>
    </recommendedName>
</protein>
<organism evidence="14 15">
    <name type="scientific">Anaerotignum lactatifermentans</name>
    <dbReference type="NCBI Taxonomy" id="160404"/>
    <lineage>
        <taxon>Bacteria</taxon>
        <taxon>Bacillati</taxon>
        <taxon>Bacillota</taxon>
        <taxon>Clostridia</taxon>
        <taxon>Lachnospirales</taxon>
        <taxon>Anaerotignaceae</taxon>
        <taxon>Anaerotignum</taxon>
    </lineage>
</organism>
<evidence type="ECO:0000256" key="5">
    <source>
        <dbReference type="ARBA" id="ARBA00022692"/>
    </source>
</evidence>
<evidence type="ECO:0000256" key="1">
    <source>
        <dbReference type="ARBA" id="ARBA00004651"/>
    </source>
</evidence>
<keyword evidence="5 13" id="KW-0812">Transmembrane</keyword>
<dbReference type="EMBL" id="NFHM01000006">
    <property type="protein sequence ID" value="OUN44275.1"/>
    <property type="molecule type" value="Genomic_DNA"/>
</dbReference>
<evidence type="ECO:0000256" key="10">
    <source>
        <dbReference type="ARBA" id="ARBA00034269"/>
    </source>
</evidence>
<keyword evidence="3" id="KW-0813">Transport</keyword>